<dbReference type="GO" id="GO:0000976">
    <property type="term" value="F:transcription cis-regulatory region binding"/>
    <property type="evidence" value="ECO:0007669"/>
    <property type="project" value="TreeGrafter"/>
</dbReference>
<dbReference type="GO" id="GO:0003700">
    <property type="term" value="F:DNA-binding transcription factor activity"/>
    <property type="evidence" value="ECO:0007669"/>
    <property type="project" value="TreeGrafter"/>
</dbReference>
<dbReference type="RefSeq" id="WP_133605904.1">
    <property type="nucleotide sequence ID" value="NZ_SNXW01000001.1"/>
</dbReference>
<evidence type="ECO:0000313" key="7">
    <source>
        <dbReference type="EMBL" id="TDP88275.1"/>
    </source>
</evidence>
<evidence type="ECO:0000313" key="8">
    <source>
        <dbReference type="Proteomes" id="UP000294593"/>
    </source>
</evidence>
<dbReference type="Proteomes" id="UP000294593">
    <property type="component" value="Unassembled WGS sequence"/>
</dbReference>
<sequence>MPRIPRQQRAKSTVEAILDAGYISLGRHGLAGTTTTHIADIAGVSVGSLYEYFKNKEAIYEAMLARFVRDLVGVLQPLTPRIVRMPLTEAIPTILYGVQELLLRDEQRYLKYAREVFNADLRLDLAEVSRLLGDIIVQYLLHNPQHARMQRFAAMSYIFVNAGMFTVIRHMSDPNPPITYDELVDGLAHMVSHYVRMEQQLARKAQAMATSPGTTDGA</sequence>
<dbReference type="PANTHER" id="PTHR30055">
    <property type="entry name" value="HTH-TYPE TRANSCRIPTIONAL REGULATOR RUTR"/>
    <property type="match status" value="1"/>
</dbReference>
<keyword evidence="8" id="KW-1185">Reference proteome</keyword>
<gene>
    <name evidence="7" type="ORF">EV672_101420</name>
</gene>
<dbReference type="Pfam" id="PF00440">
    <property type="entry name" value="TetR_N"/>
    <property type="match status" value="1"/>
</dbReference>
<dbReference type="InterPro" id="IPR009057">
    <property type="entry name" value="Homeodomain-like_sf"/>
</dbReference>
<evidence type="ECO:0000256" key="4">
    <source>
        <dbReference type="ARBA" id="ARBA00023163"/>
    </source>
</evidence>
<name>A0A4R6RPX9_9BURK</name>
<dbReference type="InterPro" id="IPR001647">
    <property type="entry name" value="HTH_TetR"/>
</dbReference>
<keyword evidence="4" id="KW-0804">Transcription</keyword>
<reference evidence="7 8" key="1">
    <citation type="submission" date="2019-03" db="EMBL/GenBank/DDBJ databases">
        <title>Genomic Encyclopedia of Type Strains, Phase IV (KMG-IV): sequencing the most valuable type-strain genomes for metagenomic binning, comparative biology and taxonomic classification.</title>
        <authorList>
            <person name="Goeker M."/>
        </authorList>
    </citation>
    <scope>NUCLEOTIDE SEQUENCE [LARGE SCALE GENOMIC DNA]</scope>
    <source>
        <strain evidence="7 8">DSM 11901</strain>
    </source>
</reference>
<proteinExistence type="predicted"/>
<dbReference type="PROSITE" id="PS01081">
    <property type="entry name" value="HTH_TETR_1"/>
    <property type="match status" value="1"/>
</dbReference>
<comment type="caution">
    <text evidence="7">The sequence shown here is derived from an EMBL/GenBank/DDBJ whole genome shotgun (WGS) entry which is preliminary data.</text>
</comment>
<dbReference type="Gene3D" id="1.10.357.10">
    <property type="entry name" value="Tetracycline Repressor, domain 2"/>
    <property type="match status" value="1"/>
</dbReference>
<accession>A0A4R6RPX9</accession>
<dbReference type="AlphaFoldDB" id="A0A4R6RPX9"/>
<dbReference type="SUPFAM" id="SSF46689">
    <property type="entry name" value="Homeodomain-like"/>
    <property type="match status" value="1"/>
</dbReference>
<dbReference type="InterPro" id="IPR023772">
    <property type="entry name" value="DNA-bd_HTH_TetR-type_CS"/>
</dbReference>
<evidence type="ECO:0000256" key="1">
    <source>
        <dbReference type="ARBA" id="ARBA00022491"/>
    </source>
</evidence>
<dbReference type="OrthoDB" id="9816320at2"/>
<evidence type="ECO:0000256" key="5">
    <source>
        <dbReference type="PROSITE-ProRule" id="PRU00335"/>
    </source>
</evidence>
<evidence type="ECO:0000256" key="2">
    <source>
        <dbReference type="ARBA" id="ARBA00023015"/>
    </source>
</evidence>
<dbReference type="EMBL" id="SNXW01000001">
    <property type="protein sequence ID" value="TDP88275.1"/>
    <property type="molecule type" value="Genomic_DNA"/>
</dbReference>
<organism evidence="7 8">
    <name type="scientific">Aquabacterium commune</name>
    <dbReference type="NCBI Taxonomy" id="70586"/>
    <lineage>
        <taxon>Bacteria</taxon>
        <taxon>Pseudomonadati</taxon>
        <taxon>Pseudomonadota</taxon>
        <taxon>Betaproteobacteria</taxon>
        <taxon>Burkholderiales</taxon>
        <taxon>Aquabacterium</taxon>
    </lineage>
</organism>
<evidence type="ECO:0000259" key="6">
    <source>
        <dbReference type="PROSITE" id="PS50977"/>
    </source>
</evidence>
<feature type="domain" description="HTH tetR-type" evidence="6">
    <location>
        <begin position="11"/>
        <end position="71"/>
    </location>
</feature>
<dbReference type="PANTHER" id="PTHR30055:SF234">
    <property type="entry name" value="HTH-TYPE TRANSCRIPTIONAL REGULATOR BETI"/>
    <property type="match status" value="1"/>
</dbReference>
<keyword evidence="1" id="KW-0678">Repressor</keyword>
<feature type="DNA-binding region" description="H-T-H motif" evidence="5">
    <location>
        <begin position="34"/>
        <end position="53"/>
    </location>
</feature>
<dbReference type="InterPro" id="IPR050109">
    <property type="entry name" value="HTH-type_TetR-like_transc_reg"/>
</dbReference>
<protein>
    <submittedName>
        <fullName evidence="7">TetR family transcriptional regulator</fullName>
    </submittedName>
</protein>
<keyword evidence="2" id="KW-0805">Transcription regulation</keyword>
<evidence type="ECO:0000256" key="3">
    <source>
        <dbReference type="ARBA" id="ARBA00023125"/>
    </source>
</evidence>
<dbReference type="PRINTS" id="PR00455">
    <property type="entry name" value="HTHTETR"/>
</dbReference>
<keyword evidence="3 5" id="KW-0238">DNA-binding</keyword>
<dbReference type="PROSITE" id="PS50977">
    <property type="entry name" value="HTH_TETR_2"/>
    <property type="match status" value="1"/>
</dbReference>